<evidence type="ECO:0008006" key="3">
    <source>
        <dbReference type="Google" id="ProtNLM"/>
    </source>
</evidence>
<dbReference type="InterPro" id="IPR016024">
    <property type="entry name" value="ARM-type_fold"/>
</dbReference>
<name>A0A9D5AD27_PEA</name>
<dbReference type="InterPro" id="IPR008709">
    <property type="entry name" value="Neurochondrin"/>
</dbReference>
<organism evidence="1 2">
    <name type="scientific">Pisum sativum</name>
    <name type="common">Garden pea</name>
    <name type="synonym">Lathyrus oleraceus</name>
    <dbReference type="NCBI Taxonomy" id="3888"/>
    <lineage>
        <taxon>Eukaryota</taxon>
        <taxon>Viridiplantae</taxon>
        <taxon>Streptophyta</taxon>
        <taxon>Embryophyta</taxon>
        <taxon>Tracheophyta</taxon>
        <taxon>Spermatophyta</taxon>
        <taxon>Magnoliopsida</taxon>
        <taxon>eudicotyledons</taxon>
        <taxon>Gunneridae</taxon>
        <taxon>Pentapetalae</taxon>
        <taxon>rosids</taxon>
        <taxon>fabids</taxon>
        <taxon>Fabales</taxon>
        <taxon>Fabaceae</taxon>
        <taxon>Papilionoideae</taxon>
        <taxon>50 kb inversion clade</taxon>
        <taxon>NPAAA clade</taxon>
        <taxon>Hologalegina</taxon>
        <taxon>IRL clade</taxon>
        <taxon>Fabeae</taxon>
        <taxon>Lathyrus</taxon>
    </lineage>
</organism>
<dbReference type="Proteomes" id="UP001058974">
    <property type="component" value="Chromosome 5"/>
</dbReference>
<dbReference type="PANTHER" id="PTHR13109:SF7">
    <property type="entry name" value="NEUROCHONDRIN"/>
    <property type="match status" value="1"/>
</dbReference>
<dbReference type="Pfam" id="PF05536">
    <property type="entry name" value="Neurochondrin"/>
    <property type="match status" value="1"/>
</dbReference>
<gene>
    <name evidence="1" type="ORF">KIW84_051087</name>
</gene>
<dbReference type="AlphaFoldDB" id="A0A9D5AD27"/>
<evidence type="ECO:0000313" key="2">
    <source>
        <dbReference type="Proteomes" id="UP001058974"/>
    </source>
</evidence>
<sequence>MRTTEYRTNFAIQESSETDSLAQKLTVLFSYLQSGPKHFNAQQGQSLTLEECLKLLKGERDEQRLAGLLLVTKFCKADDHSSLRRVYEAVGSLFLDRLLRTGMGKGTISSSGDNNRDAYLNLSIAVLAALCRVPEIASSEDMISKIPMILEVISTQSCSSVLEECCEFLYLVSTASENGIMRFYESRGIKVLASQLPSLQDGSHLVEISIKLLQLILSKISLDTIRNEYLSELSVIVAAIAKQFAILHNSLKFEALHLLNSILSSTDSSQLLKTLQLRPQDSWSHNIRVGIMAILQNRVATAERLQALILAESMVSIFGEDWLISQVSTNKTQDPTPADMCLLLVLEQSRVEIAVLLNELAYLKYEAPQDTLATVEAYSLKQRNVAVAYSLVEKIIKLISNVGENEGALLDEGTLTKLILQLNETIGVVLEYLEDAKEHGQRKGDDLLASVRIIGSYLAEAPVACKEKVQDLLGYMLSIEGADEQRPFHSVCFLLPMLCQITMKVEGCKALASCGGLKAVLDCFSKLIGSNVYLVEDDGRVFLACDTIMNLLLKKNKVQFMLDESAFVDLLKALAYWSENTDDMSSKMMASSICALIFDYTSEEALLNNPDFNHGTLRSLYQLIARCLASSEQVNKLYCRLGSIS</sequence>
<dbReference type="SUPFAM" id="SSF48371">
    <property type="entry name" value="ARM repeat"/>
    <property type="match status" value="1"/>
</dbReference>
<dbReference type="Gramene" id="Psat05G0108700-T1">
    <property type="protein sequence ID" value="KAI5403794.1"/>
    <property type="gene ID" value="KIW84_051087"/>
</dbReference>
<comment type="caution">
    <text evidence="1">The sequence shown here is derived from an EMBL/GenBank/DDBJ whole genome shotgun (WGS) entry which is preliminary data.</text>
</comment>
<evidence type="ECO:0000313" key="1">
    <source>
        <dbReference type="EMBL" id="KAI5403794.1"/>
    </source>
</evidence>
<reference evidence="1 2" key="1">
    <citation type="journal article" date="2022" name="Nat. Genet.">
        <title>Improved pea reference genome and pan-genome highlight genomic features and evolutionary characteristics.</title>
        <authorList>
            <person name="Yang T."/>
            <person name="Liu R."/>
            <person name="Luo Y."/>
            <person name="Hu S."/>
            <person name="Wang D."/>
            <person name="Wang C."/>
            <person name="Pandey M.K."/>
            <person name="Ge S."/>
            <person name="Xu Q."/>
            <person name="Li N."/>
            <person name="Li G."/>
            <person name="Huang Y."/>
            <person name="Saxena R.K."/>
            <person name="Ji Y."/>
            <person name="Li M."/>
            <person name="Yan X."/>
            <person name="He Y."/>
            <person name="Liu Y."/>
            <person name="Wang X."/>
            <person name="Xiang C."/>
            <person name="Varshney R.K."/>
            <person name="Ding H."/>
            <person name="Gao S."/>
            <person name="Zong X."/>
        </authorList>
    </citation>
    <scope>NUCLEOTIDE SEQUENCE [LARGE SCALE GENOMIC DNA]</scope>
    <source>
        <strain evidence="1 2">cv. Zhongwan 6</strain>
    </source>
</reference>
<dbReference type="PANTHER" id="PTHR13109">
    <property type="entry name" value="NEUROCHONDRIN"/>
    <property type="match status" value="1"/>
</dbReference>
<dbReference type="EMBL" id="JAMSHJ010000005">
    <property type="protein sequence ID" value="KAI5403794.1"/>
    <property type="molecule type" value="Genomic_DNA"/>
</dbReference>
<keyword evidence="2" id="KW-1185">Reference proteome</keyword>
<protein>
    <recommendedName>
        <fullName evidence="3">Neurochondrin</fullName>
    </recommendedName>
</protein>
<proteinExistence type="predicted"/>
<accession>A0A9D5AD27</accession>